<dbReference type="PATRIC" id="fig|1459.3.peg.3244"/>
<comment type="caution">
    <text evidence="2">The sequence shown here is derived from an EMBL/GenBank/DDBJ whole genome shotgun (WGS) entry which is preliminary data.</text>
</comment>
<dbReference type="SUPFAM" id="SSF52317">
    <property type="entry name" value="Class I glutamine amidotransferase-like"/>
    <property type="match status" value="1"/>
</dbReference>
<evidence type="ECO:0000313" key="3">
    <source>
        <dbReference type="Proteomes" id="UP000037109"/>
    </source>
</evidence>
<evidence type="ECO:0000313" key="2">
    <source>
        <dbReference type="EMBL" id="KON88005.1"/>
    </source>
</evidence>
<dbReference type="STRING" id="1459.AF332_15025"/>
<gene>
    <name evidence="2" type="ORF">AF332_15025</name>
</gene>
<dbReference type="InterPro" id="IPR029062">
    <property type="entry name" value="Class_I_gatase-like"/>
</dbReference>
<proteinExistence type="predicted"/>
<organism evidence="2 3">
    <name type="scientific">Sporosarcina globispora</name>
    <name type="common">Bacillus globisporus</name>
    <dbReference type="NCBI Taxonomy" id="1459"/>
    <lineage>
        <taxon>Bacteria</taxon>
        <taxon>Bacillati</taxon>
        <taxon>Bacillota</taxon>
        <taxon>Bacilli</taxon>
        <taxon>Bacillales</taxon>
        <taxon>Caryophanaceae</taxon>
        <taxon>Sporosarcina</taxon>
    </lineage>
</organism>
<dbReference type="Pfam" id="PF02016">
    <property type="entry name" value="Peptidase_S66"/>
    <property type="match status" value="1"/>
</dbReference>
<accession>A0A0M0GDM2</accession>
<feature type="domain" description="LD-carboxypeptidase N-terminal" evidence="1">
    <location>
        <begin position="1"/>
        <end position="44"/>
    </location>
</feature>
<dbReference type="EMBL" id="LGUF01000007">
    <property type="protein sequence ID" value="KON88005.1"/>
    <property type="molecule type" value="Genomic_DNA"/>
</dbReference>
<dbReference type="Proteomes" id="UP000037109">
    <property type="component" value="Unassembled WGS sequence"/>
</dbReference>
<name>A0A0M0GDM2_SPOGL</name>
<dbReference type="AlphaFoldDB" id="A0A0M0GDM2"/>
<dbReference type="Gene3D" id="3.40.50.10740">
    <property type="entry name" value="Class I glutamine amidotransferase-like"/>
    <property type="match status" value="1"/>
</dbReference>
<dbReference type="InterPro" id="IPR027478">
    <property type="entry name" value="LdcA_N"/>
</dbReference>
<evidence type="ECO:0000259" key="1">
    <source>
        <dbReference type="Pfam" id="PF02016"/>
    </source>
</evidence>
<sequence>MEVLPLIDWDRFKELPPKWILGYSDISTLSFTYTTITGNASAHGTNLSELRRRLIFVLHYTE</sequence>
<reference evidence="3" key="1">
    <citation type="submission" date="2015-07" db="EMBL/GenBank/DDBJ databases">
        <title>Fjat-10036 dsm4.</title>
        <authorList>
            <person name="Liu B."/>
            <person name="Wang J."/>
            <person name="Zhu Y."/>
            <person name="Liu G."/>
            <person name="Chen Q."/>
            <person name="Chen Z."/>
            <person name="Lan J."/>
            <person name="Che J."/>
            <person name="Ge C."/>
            <person name="Shi H."/>
            <person name="Pan Z."/>
            <person name="Liu X."/>
        </authorList>
    </citation>
    <scope>NUCLEOTIDE SEQUENCE [LARGE SCALE GENOMIC DNA]</scope>
    <source>
        <strain evidence="3">DSM 4</strain>
    </source>
</reference>
<keyword evidence="3" id="KW-1185">Reference proteome</keyword>
<protein>
    <recommendedName>
        <fullName evidence="1">LD-carboxypeptidase N-terminal domain-containing protein</fullName>
    </recommendedName>
</protein>
<dbReference type="InterPro" id="IPR040449">
    <property type="entry name" value="Peptidase_S66_N"/>
</dbReference>